<evidence type="ECO:0000256" key="7">
    <source>
        <dbReference type="SAM" id="MobiDB-lite"/>
    </source>
</evidence>
<keyword evidence="3" id="KW-0805">Transcription regulation</keyword>
<keyword evidence="4" id="KW-0238">DNA-binding</keyword>
<sequence>MEDSAGPTNSSADDAKSCPRGHWRPAEDEKLRQLVEQYGAQNWNSIAEKLQGRSGKSCRLRWFNQLDPRINRRPFTEEEEEKLLAAHRIHGNKWALIARLFPGRTDNAVKNHWHVIMARKQREESKLCGKRSSCQLQDHVYCNDSEGNFPARKITSFGIYDNNIDHYHNHGHQYFKQVMIDKDRMLLSESPSSTTSSPPSNWNFASTTTMATTNASAKPVLEGRFFMRRDQDYGEREFFKCGNPISDHNYYRSLYPSNSSSWFGGNNYNKRVHVSRPFDHLQYHQYNHYGILGKNCKMQRDHQTLLLANRNNSFCDKVTPRATYGKLRASSSTILQGQEGDDDHQSNLEAKEVHFIDFLGVGISSNS</sequence>
<evidence type="ECO:0000259" key="9">
    <source>
        <dbReference type="PROSITE" id="PS51294"/>
    </source>
</evidence>
<name>W9RYV9_9ROSA</name>
<dbReference type="InterPro" id="IPR001005">
    <property type="entry name" value="SANT/Myb"/>
</dbReference>
<dbReference type="eggNOG" id="KOG0048">
    <property type="taxonomic scope" value="Eukaryota"/>
</dbReference>
<dbReference type="CDD" id="cd00167">
    <property type="entry name" value="SANT"/>
    <property type="match status" value="2"/>
</dbReference>
<dbReference type="PROSITE" id="PS51294">
    <property type="entry name" value="HTH_MYB"/>
    <property type="match status" value="2"/>
</dbReference>
<dbReference type="Gene3D" id="1.10.10.60">
    <property type="entry name" value="Homeodomain-like"/>
    <property type="match status" value="2"/>
</dbReference>
<evidence type="ECO:0000313" key="10">
    <source>
        <dbReference type="EMBL" id="EXB99568.1"/>
    </source>
</evidence>
<dbReference type="Proteomes" id="UP000030645">
    <property type="component" value="Unassembled WGS sequence"/>
</dbReference>
<feature type="domain" description="Myb-like" evidence="8">
    <location>
        <begin position="20"/>
        <end position="66"/>
    </location>
</feature>
<dbReference type="InterPro" id="IPR009057">
    <property type="entry name" value="Homeodomain-like_sf"/>
</dbReference>
<protein>
    <submittedName>
        <fullName evidence="10">Transcription factor</fullName>
    </submittedName>
</protein>
<evidence type="ECO:0000256" key="2">
    <source>
        <dbReference type="ARBA" id="ARBA00022737"/>
    </source>
</evidence>
<gene>
    <name evidence="10" type="ORF">L484_005386</name>
</gene>
<dbReference type="FunFam" id="1.10.10.60:FF:000356">
    <property type="entry name" value="MYB transcription factor"/>
    <property type="match status" value="1"/>
</dbReference>
<evidence type="ECO:0000256" key="5">
    <source>
        <dbReference type="ARBA" id="ARBA00023163"/>
    </source>
</evidence>
<accession>W9RYV9</accession>
<keyword evidence="6" id="KW-0539">Nucleus</keyword>
<feature type="domain" description="Myb-like" evidence="8">
    <location>
        <begin position="67"/>
        <end position="117"/>
    </location>
</feature>
<dbReference type="GO" id="GO:0000978">
    <property type="term" value="F:RNA polymerase II cis-regulatory region sequence-specific DNA binding"/>
    <property type="evidence" value="ECO:0007669"/>
    <property type="project" value="TreeGrafter"/>
</dbReference>
<evidence type="ECO:0000256" key="6">
    <source>
        <dbReference type="ARBA" id="ARBA00023242"/>
    </source>
</evidence>
<dbReference type="KEGG" id="mnt:21388854"/>
<dbReference type="OrthoDB" id="2143914at2759"/>
<dbReference type="EMBL" id="KE345303">
    <property type="protein sequence ID" value="EXB99568.1"/>
    <property type="molecule type" value="Genomic_DNA"/>
</dbReference>
<dbReference type="InterPro" id="IPR050560">
    <property type="entry name" value="MYB_TF"/>
</dbReference>
<evidence type="ECO:0000313" key="11">
    <source>
        <dbReference type="Proteomes" id="UP000030645"/>
    </source>
</evidence>
<keyword evidence="2" id="KW-0677">Repeat</keyword>
<evidence type="ECO:0000256" key="3">
    <source>
        <dbReference type="ARBA" id="ARBA00023015"/>
    </source>
</evidence>
<dbReference type="GO" id="GO:0005634">
    <property type="term" value="C:nucleus"/>
    <property type="evidence" value="ECO:0007669"/>
    <property type="project" value="UniProtKB-SubCell"/>
</dbReference>
<dbReference type="GO" id="GO:0000981">
    <property type="term" value="F:DNA-binding transcription factor activity, RNA polymerase II-specific"/>
    <property type="evidence" value="ECO:0007669"/>
    <property type="project" value="TreeGrafter"/>
</dbReference>
<feature type="region of interest" description="Disordered" evidence="7">
    <location>
        <begin position="1"/>
        <end position="25"/>
    </location>
</feature>
<dbReference type="PANTHER" id="PTHR45614">
    <property type="entry name" value="MYB PROTEIN-RELATED"/>
    <property type="match status" value="1"/>
</dbReference>
<keyword evidence="11" id="KW-1185">Reference proteome</keyword>
<feature type="domain" description="HTH myb-type" evidence="9">
    <location>
        <begin position="67"/>
        <end position="121"/>
    </location>
</feature>
<dbReference type="AlphaFoldDB" id="W9RYV9"/>
<dbReference type="SUPFAM" id="SSF46689">
    <property type="entry name" value="Homeodomain-like"/>
    <property type="match status" value="1"/>
</dbReference>
<comment type="subcellular location">
    <subcellularLocation>
        <location evidence="1">Nucleus</location>
    </subcellularLocation>
</comment>
<dbReference type="PROSITE" id="PS50090">
    <property type="entry name" value="MYB_LIKE"/>
    <property type="match status" value="2"/>
</dbReference>
<reference evidence="11" key="1">
    <citation type="submission" date="2013-01" db="EMBL/GenBank/DDBJ databases">
        <title>Draft Genome Sequence of a Mulberry Tree, Morus notabilis C.K. Schneid.</title>
        <authorList>
            <person name="He N."/>
            <person name="Zhao S."/>
        </authorList>
    </citation>
    <scope>NUCLEOTIDE SEQUENCE</scope>
</reference>
<organism evidence="10 11">
    <name type="scientific">Morus notabilis</name>
    <dbReference type="NCBI Taxonomy" id="981085"/>
    <lineage>
        <taxon>Eukaryota</taxon>
        <taxon>Viridiplantae</taxon>
        <taxon>Streptophyta</taxon>
        <taxon>Embryophyta</taxon>
        <taxon>Tracheophyta</taxon>
        <taxon>Spermatophyta</taxon>
        <taxon>Magnoliopsida</taxon>
        <taxon>eudicotyledons</taxon>
        <taxon>Gunneridae</taxon>
        <taxon>Pentapetalae</taxon>
        <taxon>rosids</taxon>
        <taxon>fabids</taxon>
        <taxon>Rosales</taxon>
        <taxon>Moraceae</taxon>
        <taxon>Moreae</taxon>
        <taxon>Morus</taxon>
    </lineage>
</organism>
<dbReference type="SMART" id="SM00717">
    <property type="entry name" value="SANT"/>
    <property type="match status" value="2"/>
</dbReference>
<dbReference type="PANTHER" id="PTHR45614:SF221">
    <property type="entry name" value="MYB DOMAIN PROTEIN 110"/>
    <property type="match status" value="1"/>
</dbReference>
<dbReference type="InterPro" id="IPR017930">
    <property type="entry name" value="Myb_dom"/>
</dbReference>
<evidence type="ECO:0000256" key="4">
    <source>
        <dbReference type="ARBA" id="ARBA00023125"/>
    </source>
</evidence>
<dbReference type="Pfam" id="PF13921">
    <property type="entry name" value="Myb_DNA-bind_6"/>
    <property type="match status" value="1"/>
</dbReference>
<feature type="domain" description="HTH myb-type" evidence="9">
    <location>
        <begin position="15"/>
        <end position="66"/>
    </location>
</feature>
<evidence type="ECO:0000259" key="8">
    <source>
        <dbReference type="PROSITE" id="PS50090"/>
    </source>
</evidence>
<proteinExistence type="predicted"/>
<keyword evidence="5" id="KW-0804">Transcription</keyword>
<dbReference type="FunFam" id="1.10.10.60:FF:000060">
    <property type="entry name" value="MYB transcription factor"/>
    <property type="match status" value="1"/>
</dbReference>
<feature type="compositionally biased region" description="Polar residues" evidence="7">
    <location>
        <begin position="1"/>
        <end position="12"/>
    </location>
</feature>
<evidence type="ECO:0000256" key="1">
    <source>
        <dbReference type="ARBA" id="ARBA00004123"/>
    </source>
</evidence>